<protein>
    <submittedName>
        <fullName evidence="1">Uncharacterized protein</fullName>
    </submittedName>
</protein>
<dbReference type="AlphaFoldDB" id="A0A2S6GLQ6"/>
<reference evidence="1 2" key="1">
    <citation type="submission" date="2018-02" db="EMBL/GenBank/DDBJ databases">
        <title>Genomic Encyclopedia of Archaeal and Bacterial Type Strains, Phase II (KMG-II): from individual species to whole genera.</title>
        <authorList>
            <person name="Goeker M."/>
        </authorList>
    </citation>
    <scope>NUCLEOTIDE SEQUENCE [LARGE SCALE GENOMIC DNA]</scope>
    <source>
        <strain evidence="1 2">YU 961-1</strain>
    </source>
</reference>
<proteinExistence type="predicted"/>
<sequence length="105" mass="10903">MRVRVDGDGTASVLDPDDLGRFAVEVPEGLDLGVVGAALAGRVRFDSAELAWVDQAWLRATGGFDTAERAGGFTAMVAAATKRGWVDRGSGDIAGHVHRIPGGAR</sequence>
<gene>
    <name evidence="1" type="ORF">CLV40_111133</name>
</gene>
<accession>A0A2S6GLQ6</accession>
<name>A0A2S6GLQ6_9PSEU</name>
<dbReference type="RefSeq" id="WP_181043629.1">
    <property type="nucleotide sequence ID" value="NZ_CP154825.1"/>
</dbReference>
<evidence type="ECO:0000313" key="2">
    <source>
        <dbReference type="Proteomes" id="UP000239203"/>
    </source>
</evidence>
<organism evidence="1 2">
    <name type="scientific">Actinokineospora auranticolor</name>
    <dbReference type="NCBI Taxonomy" id="155976"/>
    <lineage>
        <taxon>Bacteria</taxon>
        <taxon>Bacillati</taxon>
        <taxon>Actinomycetota</taxon>
        <taxon>Actinomycetes</taxon>
        <taxon>Pseudonocardiales</taxon>
        <taxon>Pseudonocardiaceae</taxon>
        <taxon>Actinokineospora</taxon>
    </lineage>
</organism>
<dbReference type="Proteomes" id="UP000239203">
    <property type="component" value="Unassembled WGS sequence"/>
</dbReference>
<comment type="caution">
    <text evidence="1">The sequence shown here is derived from an EMBL/GenBank/DDBJ whole genome shotgun (WGS) entry which is preliminary data.</text>
</comment>
<dbReference type="EMBL" id="PTIX01000011">
    <property type="protein sequence ID" value="PPK66169.1"/>
    <property type="molecule type" value="Genomic_DNA"/>
</dbReference>
<keyword evidence="2" id="KW-1185">Reference proteome</keyword>
<evidence type="ECO:0000313" key="1">
    <source>
        <dbReference type="EMBL" id="PPK66169.1"/>
    </source>
</evidence>